<comment type="caution">
    <text evidence="8">The sequence shown here is derived from an EMBL/GenBank/DDBJ whole genome shotgun (WGS) entry which is preliminary data.</text>
</comment>
<comment type="subcellular location">
    <subcellularLocation>
        <location evidence="2">Cytoplasm</location>
    </subcellularLocation>
    <subcellularLocation>
        <location evidence="1">Nucleus</location>
    </subcellularLocation>
</comment>
<evidence type="ECO:0000256" key="5">
    <source>
        <dbReference type="ARBA" id="ARBA00023242"/>
    </source>
</evidence>
<evidence type="ECO:0000259" key="7">
    <source>
        <dbReference type="PROSITE" id="PS50076"/>
    </source>
</evidence>
<evidence type="ECO:0000313" key="8">
    <source>
        <dbReference type="EMBL" id="CAL8118280.1"/>
    </source>
</evidence>
<feature type="region of interest" description="Disordered" evidence="6">
    <location>
        <begin position="1888"/>
        <end position="1912"/>
    </location>
</feature>
<feature type="compositionally biased region" description="Acidic residues" evidence="6">
    <location>
        <begin position="630"/>
        <end position="641"/>
    </location>
</feature>
<dbReference type="PANTHER" id="PTHR44313:SF1">
    <property type="entry name" value="DNAJ HOMOLOG SUBFAMILY C MEMBER 17"/>
    <property type="match status" value="1"/>
</dbReference>
<dbReference type="CDD" id="cd06257">
    <property type="entry name" value="DnaJ"/>
    <property type="match status" value="1"/>
</dbReference>
<accession>A0ABP1R2L7</accession>
<feature type="compositionally biased region" description="Acidic residues" evidence="6">
    <location>
        <begin position="938"/>
        <end position="948"/>
    </location>
</feature>
<feature type="region of interest" description="Disordered" evidence="6">
    <location>
        <begin position="1543"/>
        <end position="1849"/>
    </location>
</feature>
<feature type="region of interest" description="Disordered" evidence="6">
    <location>
        <begin position="931"/>
        <end position="967"/>
    </location>
</feature>
<evidence type="ECO:0000256" key="2">
    <source>
        <dbReference type="ARBA" id="ARBA00004496"/>
    </source>
</evidence>
<evidence type="ECO:0000256" key="3">
    <source>
        <dbReference type="ARBA" id="ARBA00022490"/>
    </source>
</evidence>
<dbReference type="EMBL" id="CAXLJM020000057">
    <property type="protein sequence ID" value="CAL8118280.1"/>
    <property type="molecule type" value="Genomic_DNA"/>
</dbReference>
<organism evidence="8 9">
    <name type="scientific">Orchesella dallaii</name>
    <dbReference type="NCBI Taxonomy" id="48710"/>
    <lineage>
        <taxon>Eukaryota</taxon>
        <taxon>Metazoa</taxon>
        <taxon>Ecdysozoa</taxon>
        <taxon>Arthropoda</taxon>
        <taxon>Hexapoda</taxon>
        <taxon>Collembola</taxon>
        <taxon>Entomobryomorpha</taxon>
        <taxon>Entomobryoidea</taxon>
        <taxon>Orchesellidae</taxon>
        <taxon>Orchesellinae</taxon>
        <taxon>Orchesella</taxon>
    </lineage>
</organism>
<feature type="compositionally biased region" description="Acidic residues" evidence="6">
    <location>
        <begin position="1752"/>
        <end position="1807"/>
    </location>
</feature>
<feature type="compositionally biased region" description="Acidic residues" evidence="6">
    <location>
        <begin position="1716"/>
        <end position="1727"/>
    </location>
</feature>
<keyword evidence="3" id="KW-0963">Cytoplasm</keyword>
<feature type="region of interest" description="Disordered" evidence="6">
    <location>
        <begin position="622"/>
        <end position="670"/>
    </location>
</feature>
<dbReference type="SMART" id="SM00271">
    <property type="entry name" value="DnaJ"/>
    <property type="match status" value="1"/>
</dbReference>
<sequence length="1912" mass="216060">MKNPTVGKPGVNYYALLGVSSTATQDEVTRAFRKKILQVHLDKMGPDEDTELCYLTIEAHRILSDKALRAKYDVERSSSKDYKAQEEEFIPAGYICYDVGHQQMSRQLLESISNWTSEYDKSADELSDNYFQCFSQLVTNALCDNEEGDQSTGHGQSGGMSYHYCPTCDKRFVTETQHWDLVINPYRAMFFSDQQGVQALMAYFQGLLGTQLFNWEPRYLPSRVLGIWESPEWSSLTVLHHQASNLLKECNYHLSSPTATSNDIPATISKLESLSEESGPSRSQSFVRSQHSFLRRSLIQNLIWVLENKEQSELMISRMSELLCQDDLQEMICLGMAMRNVLSFQQSEWEQLIQEALKEEQFELAMLWTMFAIQSGDKNRGDWFQLGMSIRVSDPVLAHFCFLLSGYCNSPEGWEELANIFTRNGAHYAACEYHLNKGNLFHLLHKSRALKDVDPIGAEIYAGIYYATRVKGLLEVLKKKSRQSSSGFNEQHNEELEELIEMVQDLTTTVNPMEGFRVIVSTWPDVFEEAPGYWIHRSTTSFLRRGKVNLKSAKLILAAAHFLPMDEKEDEIRMVSEEASRLTGELLDRALETNDFEMLTDVLLHLNTRTLFTAEEYLNEINPPVVEPPSVDEEKGDESEEGKEKGEEKEEEKEEQLPTPQQPQPNAAPGHKSAMVLLLSGTIHKVKEEWLDAMKDYQNALLSAPECMHRVLPCVSKLVQDIQFHEAVVSQVQKEILELQTSLVKGEYPEIDKYCSDTKPSLILTDVAPKMDYGYKDCVAKIQQDPDKMPGPPPEDEPMDAPPPAPANTPIVTLDKNSEAIQSGQDDGQIDQLSAALAYVDLLKALPVQMHPGPIVMAASHFLRAMDETEEVGKLYAYRNAIMLMAENLLRVDRKMQATIHHGLTHKHMLSILLSSHEKLSKALLAAKNSQKSLNNLEENEEEEEDEEKNNSSPSPTSNHDDKDKRKRDIIRKSEAHVISKFLKNVVNFPKVEPLANMPTLNCSDLVYVETLGNSFLSQFCADKVRQKHQSPLIPKHLHAYTHFVEVWKGRSTLSDFPQARVKAMEELLALKGWSMGHVERKMSAPFLTSADGFSPPITCLLSLRSPIKSYRSMDGFHIDYETGSVSLLLSRDTINPADTLFDIDDIKDVVSLNRSGIMEKIIFSLETPDDSKMSSQSHPFKEARISLGHQQQNGNSSKNSSKIWSQIPEYIQATLSRVSMLLCYLASGLELSSDTPFWLKRTDEGLLSRLDEHLQFLARPISWRKAERRDEKKSPFEASNETCGKFWLNMVEVFEEIEEDEEGCSGEALSSFLPHSQLTYRVGNMRTEVRPNTLVMTVDPRKKAQKLSPEAEFARDLTRHFEEFGRAFPELRRIEELVKISVVCSKLRQVLKENKALIQEYLSASASCDNNKSDNELKPIRKICATIEEFLGLKQEDVQDDSFSSSLAACNWFPATFCHNMDPDAYDVTAGIELDPVVTYGPVPAPRKPISLPLSAIIGKEMEIESEKVVGNKAQVDVDENTVIQMQQKMVEEVMFAKENVVQLGKDSDGEEDVDEEEEEEEEVSEYLSDVPEDSDAEEVEEEESEEEVTDHDAEDDYSSADILENGEDLAVKANNDSSKSQEDVLSEVEVESEDEEEPEASSAAARLEEEDGDDTDDDEIVDELSENLVADEEEEEELEENSEVAESEPEVEEDELVSLSFKVQKPDTTTLWSDEIEAEEAEQEEELKNGHISEISGYEDEVSVENSGELLEDGSEADGELEEEEVDEEFVAESPEEGGNNNDEDEEENANSDVSSEESEPEEEEIVLKGKSENGHVISGSILNEKENTKLANPPIQNPNSIDGKIPIKIRRRPIPIELQANEENTKTVLSKRSFLSRRTRIMVETNEKLEKKKEKDDGCSDDSDELLSK</sequence>
<evidence type="ECO:0000256" key="4">
    <source>
        <dbReference type="ARBA" id="ARBA00023186"/>
    </source>
</evidence>
<feature type="compositionally biased region" description="Acidic residues" evidence="6">
    <location>
        <begin position="1650"/>
        <end position="1698"/>
    </location>
</feature>
<dbReference type="InterPro" id="IPR052094">
    <property type="entry name" value="Pre-mRNA-splicing_ERAD"/>
</dbReference>
<feature type="domain" description="J" evidence="7">
    <location>
        <begin position="12"/>
        <end position="76"/>
    </location>
</feature>
<evidence type="ECO:0000313" key="9">
    <source>
        <dbReference type="Proteomes" id="UP001642540"/>
    </source>
</evidence>
<dbReference type="PANTHER" id="PTHR44313">
    <property type="entry name" value="DNAJ HOMOLOG SUBFAMILY C MEMBER 17"/>
    <property type="match status" value="1"/>
</dbReference>
<dbReference type="InterPro" id="IPR001623">
    <property type="entry name" value="DnaJ_domain"/>
</dbReference>
<dbReference type="PROSITE" id="PS50076">
    <property type="entry name" value="DNAJ_2"/>
    <property type="match status" value="1"/>
</dbReference>
<keyword evidence="4" id="KW-0143">Chaperone</keyword>
<dbReference type="Proteomes" id="UP001642540">
    <property type="component" value="Unassembled WGS sequence"/>
</dbReference>
<dbReference type="SUPFAM" id="SSF46565">
    <property type="entry name" value="Chaperone J-domain"/>
    <property type="match status" value="1"/>
</dbReference>
<feature type="compositionally biased region" description="Acidic residues" evidence="6">
    <location>
        <begin position="1550"/>
        <end position="1600"/>
    </location>
</feature>
<proteinExistence type="predicted"/>
<keyword evidence="5" id="KW-0539">Nucleus</keyword>
<gene>
    <name evidence="8" type="ORF">ODALV1_LOCUS18063</name>
</gene>
<dbReference type="Gene3D" id="1.10.287.110">
    <property type="entry name" value="DnaJ domain"/>
    <property type="match status" value="1"/>
</dbReference>
<name>A0ABP1R2L7_9HEXA</name>
<dbReference type="Pfam" id="PF00226">
    <property type="entry name" value="DnaJ"/>
    <property type="match status" value="1"/>
</dbReference>
<feature type="compositionally biased region" description="Basic and acidic residues" evidence="6">
    <location>
        <begin position="1888"/>
        <end position="1901"/>
    </location>
</feature>
<reference evidence="8 9" key="1">
    <citation type="submission" date="2024-08" db="EMBL/GenBank/DDBJ databases">
        <authorList>
            <person name="Cucini C."/>
            <person name="Frati F."/>
        </authorList>
    </citation>
    <scope>NUCLEOTIDE SEQUENCE [LARGE SCALE GENOMIC DNA]</scope>
</reference>
<keyword evidence="9" id="KW-1185">Reference proteome</keyword>
<feature type="compositionally biased region" description="Acidic residues" evidence="6">
    <location>
        <begin position="1626"/>
        <end position="1641"/>
    </location>
</feature>
<evidence type="ECO:0000256" key="1">
    <source>
        <dbReference type="ARBA" id="ARBA00004123"/>
    </source>
</evidence>
<dbReference type="InterPro" id="IPR036869">
    <property type="entry name" value="J_dom_sf"/>
</dbReference>
<evidence type="ECO:0000256" key="6">
    <source>
        <dbReference type="SAM" id="MobiDB-lite"/>
    </source>
</evidence>
<protein>
    <recommendedName>
        <fullName evidence="7">J domain-containing protein</fullName>
    </recommendedName>
</protein>
<feature type="region of interest" description="Disordered" evidence="6">
    <location>
        <begin position="783"/>
        <end position="809"/>
    </location>
</feature>
<feature type="compositionally biased region" description="Acidic residues" evidence="6">
    <location>
        <begin position="1902"/>
        <end position="1912"/>
    </location>
</feature>